<dbReference type="EMBL" id="REGN01002707">
    <property type="protein sequence ID" value="RNA26610.1"/>
    <property type="molecule type" value="Genomic_DNA"/>
</dbReference>
<accession>A0A3M7RT56</accession>
<reference evidence="2 3" key="1">
    <citation type="journal article" date="2018" name="Sci. Rep.">
        <title>Genomic signatures of local adaptation to the degree of environmental predictability in rotifers.</title>
        <authorList>
            <person name="Franch-Gras L."/>
            <person name="Hahn C."/>
            <person name="Garcia-Roger E.M."/>
            <person name="Carmona M.J."/>
            <person name="Serra M."/>
            <person name="Gomez A."/>
        </authorList>
    </citation>
    <scope>NUCLEOTIDE SEQUENCE [LARGE SCALE GENOMIC DNA]</scope>
    <source>
        <strain evidence="2">HYR1</strain>
    </source>
</reference>
<proteinExistence type="predicted"/>
<gene>
    <name evidence="2" type="ORF">BpHYR1_041150</name>
</gene>
<evidence type="ECO:0000256" key="1">
    <source>
        <dbReference type="SAM" id="Phobius"/>
    </source>
</evidence>
<sequence length="99" mass="11470">MVIAAHKSPASIYSWPAAEIVLFIVSIGSIPYARSVDKIIRLHLLLILVNYLIWFYKHNIFYTLVVCQFYLLKNSQKQRFFSLESQNSEKIYVGGQSIN</sequence>
<comment type="caution">
    <text evidence="2">The sequence shown here is derived from an EMBL/GenBank/DDBJ whole genome shotgun (WGS) entry which is preliminary data.</text>
</comment>
<keyword evidence="1" id="KW-0812">Transmembrane</keyword>
<protein>
    <submittedName>
        <fullName evidence="2">Uncharacterized protein</fullName>
    </submittedName>
</protein>
<dbReference type="Proteomes" id="UP000276133">
    <property type="component" value="Unassembled WGS sequence"/>
</dbReference>
<keyword evidence="1" id="KW-0472">Membrane</keyword>
<dbReference type="AlphaFoldDB" id="A0A3M7RT56"/>
<keyword evidence="1" id="KW-1133">Transmembrane helix</keyword>
<evidence type="ECO:0000313" key="2">
    <source>
        <dbReference type="EMBL" id="RNA26610.1"/>
    </source>
</evidence>
<keyword evidence="3" id="KW-1185">Reference proteome</keyword>
<feature type="transmembrane region" description="Helical" evidence="1">
    <location>
        <begin position="12"/>
        <end position="33"/>
    </location>
</feature>
<name>A0A3M7RT56_BRAPC</name>
<organism evidence="2 3">
    <name type="scientific">Brachionus plicatilis</name>
    <name type="common">Marine rotifer</name>
    <name type="synonym">Brachionus muelleri</name>
    <dbReference type="NCBI Taxonomy" id="10195"/>
    <lineage>
        <taxon>Eukaryota</taxon>
        <taxon>Metazoa</taxon>
        <taxon>Spiralia</taxon>
        <taxon>Gnathifera</taxon>
        <taxon>Rotifera</taxon>
        <taxon>Eurotatoria</taxon>
        <taxon>Monogononta</taxon>
        <taxon>Pseudotrocha</taxon>
        <taxon>Ploima</taxon>
        <taxon>Brachionidae</taxon>
        <taxon>Brachionus</taxon>
    </lineage>
</organism>
<evidence type="ECO:0000313" key="3">
    <source>
        <dbReference type="Proteomes" id="UP000276133"/>
    </source>
</evidence>